<dbReference type="GO" id="GO:0005975">
    <property type="term" value="P:carbohydrate metabolic process"/>
    <property type="evidence" value="ECO:0007669"/>
    <property type="project" value="InterPro"/>
</dbReference>
<keyword evidence="4" id="KW-1185">Reference proteome</keyword>
<comment type="caution">
    <text evidence="3">The sequence shown here is derived from an EMBL/GenBank/DDBJ whole genome shotgun (WGS) entry which is preliminary data.</text>
</comment>
<dbReference type="EMBL" id="LGRX02012806">
    <property type="protein sequence ID" value="KAK3266827.1"/>
    <property type="molecule type" value="Genomic_DNA"/>
</dbReference>
<evidence type="ECO:0000256" key="1">
    <source>
        <dbReference type="ARBA" id="ARBA00022679"/>
    </source>
</evidence>
<dbReference type="InterPro" id="IPR050426">
    <property type="entry name" value="Glycosyltransferase_28"/>
</dbReference>
<dbReference type="Proteomes" id="UP001190700">
    <property type="component" value="Unassembled WGS sequence"/>
</dbReference>
<organism evidence="3 4">
    <name type="scientific">Cymbomonas tetramitiformis</name>
    <dbReference type="NCBI Taxonomy" id="36881"/>
    <lineage>
        <taxon>Eukaryota</taxon>
        <taxon>Viridiplantae</taxon>
        <taxon>Chlorophyta</taxon>
        <taxon>Pyramimonadophyceae</taxon>
        <taxon>Pyramimonadales</taxon>
        <taxon>Pyramimonadaceae</taxon>
        <taxon>Cymbomonas</taxon>
    </lineage>
</organism>
<feature type="domain" description="Glycosyltransferase family 28 N-terminal" evidence="2">
    <location>
        <begin position="74"/>
        <end position="221"/>
    </location>
</feature>
<evidence type="ECO:0000259" key="2">
    <source>
        <dbReference type="Pfam" id="PF03033"/>
    </source>
</evidence>
<dbReference type="AlphaFoldDB" id="A0AAE0FVK5"/>
<reference evidence="3 4" key="1">
    <citation type="journal article" date="2015" name="Genome Biol. Evol.">
        <title>Comparative Genomics of a Bacterivorous Green Alga Reveals Evolutionary Causalities and Consequences of Phago-Mixotrophic Mode of Nutrition.</title>
        <authorList>
            <person name="Burns J.A."/>
            <person name="Paasch A."/>
            <person name="Narechania A."/>
            <person name="Kim E."/>
        </authorList>
    </citation>
    <scope>NUCLEOTIDE SEQUENCE [LARGE SCALE GENOMIC DNA]</scope>
    <source>
        <strain evidence="3 4">PLY_AMNH</strain>
    </source>
</reference>
<protein>
    <recommendedName>
        <fullName evidence="2">Glycosyltransferase family 28 N-terminal domain-containing protein</fullName>
    </recommendedName>
</protein>
<dbReference type="InterPro" id="IPR004276">
    <property type="entry name" value="GlycoTrans_28_N"/>
</dbReference>
<dbReference type="Gene3D" id="3.40.50.2000">
    <property type="entry name" value="Glycogen Phosphorylase B"/>
    <property type="match status" value="2"/>
</dbReference>
<evidence type="ECO:0000313" key="3">
    <source>
        <dbReference type="EMBL" id="KAK3266827.1"/>
    </source>
</evidence>
<keyword evidence="1" id="KW-0808">Transferase</keyword>
<dbReference type="InterPro" id="IPR002213">
    <property type="entry name" value="UDP_glucos_trans"/>
</dbReference>
<dbReference type="Pfam" id="PF03033">
    <property type="entry name" value="Glyco_transf_28"/>
    <property type="match status" value="1"/>
</dbReference>
<dbReference type="GO" id="GO:0016906">
    <property type="term" value="F:sterol 3-beta-glucosyltransferase activity"/>
    <property type="evidence" value="ECO:0007669"/>
    <property type="project" value="UniProtKB-ARBA"/>
</dbReference>
<dbReference type="SUPFAM" id="SSF53756">
    <property type="entry name" value="UDP-Glycosyltransferase/glycogen phosphorylase"/>
    <property type="match status" value="1"/>
</dbReference>
<evidence type="ECO:0000313" key="4">
    <source>
        <dbReference type="Proteomes" id="UP001190700"/>
    </source>
</evidence>
<proteinExistence type="predicted"/>
<gene>
    <name evidence="3" type="ORF">CYMTET_24578</name>
</gene>
<dbReference type="PANTHER" id="PTHR48050:SF13">
    <property type="entry name" value="STEROL 3-BETA-GLUCOSYLTRANSFERASE UGT80A2"/>
    <property type="match status" value="1"/>
</dbReference>
<dbReference type="PANTHER" id="PTHR48050">
    <property type="entry name" value="STEROL 3-BETA-GLUCOSYLTRANSFERASE"/>
    <property type="match status" value="1"/>
</dbReference>
<dbReference type="CDD" id="cd03784">
    <property type="entry name" value="GT1_Gtf-like"/>
    <property type="match status" value="1"/>
</dbReference>
<sequence length="425" mass="47126">MGDFSPYVPPPTIPRVSKAMELPKHSGGRDGVPGKHVGNPLFQCLTTKTDHTIFNCLPSFLPQMPSIPVPSINICILIVGTHGDVLPFVALGKHFQEKGHRVRLATHEVHRKLVTFGGLEYYPLKGDPKLLSSWMVESGGTLVGEMKNFKLQKTRMLREIIMSLWPACSQPDPEDVENKEFVADAIIANPPTFGHIHVASALYIPLHMMFPQPWTPTCAFPHPMSGKDNSNEWAEENKMSYYVVDEAMWLGQMNMINELRYELQVPPLRMASNVLNHHKVPFSYMWSPCFVPKPADWPSHVQVVGSFFLNQSSSVDESDYLELLEWLEGGEAPIFVGFGSMVIEDTNKLFEIICEAAAQSGSRVLIQSSWSTLGGDGSDLPECMFGVGPCPHDWLIPKMLDGFLRWYTMGGGRGDGFGHGGGEGG</sequence>
<accession>A0AAE0FVK5</accession>
<name>A0AAE0FVK5_9CHLO</name>